<proteinExistence type="predicted"/>
<accession>A0A9P7Z3X0</accession>
<feature type="compositionally biased region" description="Basic and acidic residues" evidence="1">
    <location>
        <begin position="42"/>
        <end position="54"/>
    </location>
</feature>
<evidence type="ECO:0008006" key="4">
    <source>
        <dbReference type="Google" id="ProtNLM"/>
    </source>
</evidence>
<dbReference type="OrthoDB" id="2367685at2759"/>
<dbReference type="AlphaFoldDB" id="A0A9P7Z3X0"/>
<dbReference type="Proteomes" id="UP000887226">
    <property type="component" value="Unassembled WGS sequence"/>
</dbReference>
<feature type="compositionally biased region" description="Basic and acidic residues" evidence="1">
    <location>
        <begin position="161"/>
        <end position="180"/>
    </location>
</feature>
<evidence type="ECO:0000313" key="3">
    <source>
        <dbReference type="Proteomes" id="UP000887226"/>
    </source>
</evidence>
<gene>
    <name evidence="2" type="ORF">BJ878DRAFT_57209</name>
</gene>
<feature type="compositionally biased region" description="Pro residues" evidence="1">
    <location>
        <begin position="10"/>
        <end position="24"/>
    </location>
</feature>
<sequence>MSSTTDNYGAPPPYSEAPAGPPPSRSNHLEVPRPKARNGISPEERRSMEDEGREMPPGWLRTYDPETHHQFFVDTTAKPEPRSIWHHPYDDPQYMQSLPPAERTRIQGLHRAPSTEDIEAESSADDSHDPNQQRDASTEAAPTGVHKLGRKMKDKLTSSTHTEREQKRRHREEQERKIYEQHQVYRRAMSKAMQTGEPQLIGKDKAGKEVYIEPPQGMGGSSRNYGGNGYVISPYRQGGYAHPNARYIRPQVPNSKRQWAI</sequence>
<keyword evidence="3" id="KW-1185">Reference proteome</keyword>
<evidence type="ECO:0000313" key="2">
    <source>
        <dbReference type="EMBL" id="KAG9244682.1"/>
    </source>
</evidence>
<name>A0A9P7Z3X0_9HELO</name>
<comment type="caution">
    <text evidence="2">The sequence shown here is derived from an EMBL/GenBank/DDBJ whole genome shotgun (WGS) entry which is preliminary data.</text>
</comment>
<dbReference type="EMBL" id="MU253890">
    <property type="protein sequence ID" value="KAG9244682.1"/>
    <property type="molecule type" value="Genomic_DNA"/>
</dbReference>
<reference evidence="2" key="1">
    <citation type="journal article" date="2021" name="IMA Fungus">
        <title>Genomic characterization of three marine fungi, including Emericellopsis atlantica sp. nov. with signatures of a generalist lifestyle and marine biomass degradation.</title>
        <authorList>
            <person name="Hagestad O.C."/>
            <person name="Hou L."/>
            <person name="Andersen J.H."/>
            <person name="Hansen E.H."/>
            <person name="Altermark B."/>
            <person name="Li C."/>
            <person name="Kuhnert E."/>
            <person name="Cox R.J."/>
            <person name="Crous P.W."/>
            <person name="Spatafora J.W."/>
            <person name="Lail K."/>
            <person name="Amirebrahimi M."/>
            <person name="Lipzen A."/>
            <person name="Pangilinan J."/>
            <person name="Andreopoulos W."/>
            <person name="Hayes R.D."/>
            <person name="Ng V."/>
            <person name="Grigoriev I.V."/>
            <person name="Jackson S.A."/>
            <person name="Sutton T.D.S."/>
            <person name="Dobson A.D.W."/>
            <person name="Rama T."/>
        </authorList>
    </citation>
    <scope>NUCLEOTIDE SEQUENCE</scope>
    <source>
        <strain evidence="2">TRa3180A</strain>
    </source>
</reference>
<feature type="compositionally biased region" description="Basic and acidic residues" evidence="1">
    <location>
        <begin position="63"/>
        <end position="90"/>
    </location>
</feature>
<feature type="compositionally biased region" description="Basic and acidic residues" evidence="1">
    <location>
        <begin position="202"/>
        <end position="211"/>
    </location>
</feature>
<protein>
    <recommendedName>
        <fullName evidence="4">WW domain-containing protein</fullName>
    </recommendedName>
</protein>
<feature type="region of interest" description="Disordered" evidence="1">
    <location>
        <begin position="1"/>
        <end position="225"/>
    </location>
</feature>
<evidence type="ECO:0000256" key="1">
    <source>
        <dbReference type="SAM" id="MobiDB-lite"/>
    </source>
</evidence>
<organism evidence="2 3">
    <name type="scientific">Calycina marina</name>
    <dbReference type="NCBI Taxonomy" id="1763456"/>
    <lineage>
        <taxon>Eukaryota</taxon>
        <taxon>Fungi</taxon>
        <taxon>Dikarya</taxon>
        <taxon>Ascomycota</taxon>
        <taxon>Pezizomycotina</taxon>
        <taxon>Leotiomycetes</taxon>
        <taxon>Helotiales</taxon>
        <taxon>Pezizellaceae</taxon>
        <taxon>Calycina</taxon>
    </lineage>
</organism>